<evidence type="ECO:0000256" key="1">
    <source>
        <dbReference type="ARBA" id="ARBA00004141"/>
    </source>
</evidence>
<dbReference type="PANTHER" id="PTHR42718:SF9">
    <property type="entry name" value="MAJOR FACILITATOR SUPERFAMILY MULTIDRUG TRANSPORTER MFSC"/>
    <property type="match status" value="1"/>
</dbReference>
<dbReference type="PRINTS" id="PR01036">
    <property type="entry name" value="TCRTETB"/>
</dbReference>
<dbReference type="InterPro" id="IPR036259">
    <property type="entry name" value="MFS_trans_sf"/>
</dbReference>
<dbReference type="Gene3D" id="1.20.1250.20">
    <property type="entry name" value="MFS general substrate transporter like domains"/>
    <property type="match status" value="1"/>
</dbReference>
<feature type="transmembrane region" description="Helical" evidence="6">
    <location>
        <begin position="237"/>
        <end position="256"/>
    </location>
</feature>
<reference evidence="8" key="1">
    <citation type="journal article" date="2014" name="Int. J. Syst. Evol. Microbiol.">
        <title>Complete genome sequence of Corynebacterium casei LMG S-19264T (=DSM 44701T), isolated from a smear-ripened cheese.</title>
        <authorList>
            <consortium name="US DOE Joint Genome Institute (JGI-PGF)"/>
            <person name="Walter F."/>
            <person name="Albersmeier A."/>
            <person name="Kalinowski J."/>
            <person name="Ruckert C."/>
        </authorList>
    </citation>
    <scope>NUCLEOTIDE SEQUENCE</scope>
    <source>
        <strain evidence="8">KCTC 32182</strain>
    </source>
</reference>
<feature type="transmembrane region" description="Helical" evidence="6">
    <location>
        <begin position="306"/>
        <end position="329"/>
    </location>
</feature>
<feature type="transmembrane region" description="Helical" evidence="6">
    <location>
        <begin position="117"/>
        <end position="136"/>
    </location>
</feature>
<feature type="domain" description="Major facilitator superfamily (MFS) profile" evidence="7">
    <location>
        <begin position="22"/>
        <end position="468"/>
    </location>
</feature>
<comment type="subcellular location">
    <subcellularLocation>
        <location evidence="1">Membrane</location>
        <topology evidence="1">Multi-pass membrane protein</topology>
    </subcellularLocation>
</comment>
<dbReference type="CDD" id="cd17321">
    <property type="entry name" value="MFS_MMR_MDR_like"/>
    <property type="match status" value="1"/>
</dbReference>
<dbReference type="GO" id="GO:0022857">
    <property type="term" value="F:transmembrane transporter activity"/>
    <property type="evidence" value="ECO:0007669"/>
    <property type="project" value="InterPro"/>
</dbReference>
<evidence type="ECO:0000256" key="4">
    <source>
        <dbReference type="ARBA" id="ARBA00022989"/>
    </source>
</evidence>
<feature type="transmembrane region" description="Helical" evidence="6">
    <location>
        <begin position="341"/>
        <end position="359"/>
    </location>
</feature>
<evidence type="ECO:0000256" key="6">
    <source>
        <dbReference type="SAM" id="Phobius"/>
    </source>
</evidence>
<keyword evidence="9" id="KW-1185">Reference proteome</keyword>
<sequence>MKSARSPLFRTPTDNAPSFRQALAGLSLSVLLSSLGNSIANVALPELTRVFGIAFQQAQWIVLAYLLSSTALLVAAGRLGDQIGRRRMLCAGLALFCAASSLGCIPFFPLVLAARTLQGLAAAFILPLAMAFAAGIAPRERLGRATGWMGSMSAVGTALGPSLGGMLIATFGWRAMFLVNVPIGIAALWLTYRNLPPDTPAPPVVPARFDSAGTLTLTVSLTTCALALTTGRGEFGAIQALLLFASIAVAGLFFRIERRAGAPLIPPILLRDPALRAGLATTFLVSAVMMATLVVGPFYLSRALNLGTASIGMVMSVGPVVAALCGAPAGHAVDRFGARGMTIGGLSGLLGGVIALAALPSGLGIGGYIVPVVIATSGYALFQAANTARIMADAPPDGRGAISGLINLSRNLGLVTGASVLGRVFAIASGPAGVLEAPRASVATGMHVTFAVASLLMLIAVLIAGKNR</sequence>
<dbReference type="AlphaFoldDB" id="A0A918P4R4"/>
<feature type="transmembrane region" description="Helical" evidence="6">
    <location>
        <begin position="365"/>
        <end position="382"/>
    </location>
</feature>
<evidence type="ECO:0000313" key="8">
    <source>
        <dbReference type="EMBL" id="GGY20334.1"/>
    </source>
</evidence>
<reference evidence="8" key="2">
    <citation type="submission" date="2020-09" db="EMBL/GenBank/DDBJ databases">
        <authorList>
            <person name="Sun Q."/>
            <person name="Kim S."/>
        </authorList>
    </citation>
    <scope>NUCLEOTIDE SEQUENCE</scope>
    <source>
        <strain evidence="8">KCTC 32182</strain>
    </source>
</reference>
<dbReference type="InterPro" id="IPR011701">
    <property type="entry name" value="MFS"/>
</dbReference>
<keyword evidence="2" id="KW-0813">Transport</keyword>
<dbReference type="PROSITE" id="PS50850">
    <property type="entry name" value="MFS"/>
    <property type="match status" value="1"/>
</dbReference>
<evidence type="ECO:0000256" key="5">
    <source>
        <dbReference type="ARBA" id="ARBA00023136"/>
    </source>
</evidence>
<evidence type="ECO:0000256" key="2">
    <source>
        <dbReference type="ARBA" id="ARBA00022448"/>
    </source>
</evidence>
<feature type="transmembrane region" description="Helical" evidence="6">
    <location>
        <begin position="446"/>
        <end position="465"/>
    </location>
</feature>
<evidence type="ECO:0000256" key="3">
    <source>
        <dbReference type="ARBA" id="ARBA00022692"/>
    </source>
</evidence>
<dbReference type="GO" id="GO:0016020">
    <property type="term" value="C:membrane"/>
    <property type="evidence" value="ECO:0007669"/>
    <property type="project" value="UniProtKB-SubCell"/>
</dbReference>
<dbReference type="Proteomes" id="UP000645257">
    <property type="component" value="Unassembled WGS sequence"/>
</dbReference>
<feature type="transmembrane region" description="Helical" evidence="6">
    <location>
        <begin position="60"/>
        <end position="77"/>
    </location>
</feature>
<name>A0A918P4R4_9NEIS</name>
<dbReference type="RefSeq" id="WP_215796351.1">
    <property type="nucleotide sequence ID" value="NZ_BMYX01000014.1"/>
</dbReference>
<dbReference type="PANTHER" id="PTHR42718">
    <property type="entry name" value="MAJOR FACILITATOR SUPERFAMILY MULTIDRUG TRANSPORTER MFSC"/>
    <property type="match status" value="1"/>
</dbReference>
<proteinExistence type="predicted"/>
<protein>
    <submittedName>
        <fullName evidence="8">MFS transporter</fullName>
    </submittedName>
</protein>
<gene>
    <name evidence="8" type="ORF">GCM10011289_24890</name>
</gene>
<dbReference type="Gene3D" id="1.20.1720.10">
    <property type="entry name" value="Multidrug resistance protein D"/>
    <property type="match status" value="1"/>
</dbReference>
<dbReference type="EMBL" id="BMYX01000014">
    <property type="protein sequence ID" value="GGY20334.1"/>
    <property type="molecule type" value="Genomic_DNA"/>
</dbReference>
<feature type="transmembrane region" description="Helical" evidence="6">
    <location>
        <begin position="412"/>
        <end position="434"/>
    </location>
</feature>
<keyword evidence="4 6" id="KW-1133">Transmembrane helix</keyword>
<keyword evidence="5 6" id="KW-0472">Membrane</keyword>
<feature type="transmembrane region" description="Helical" evidence="6">
    <location>
        <begin position="89"/>
        <end position="111"/>
    </location>
</feature>
<keyword evidence="3 6" id="KW-0812">Transmembrane</keyword>
<comment type="caution">
    <text evidence="8">The sequence shown here is derived from an EMBL/GenBank/DDBJ whole genome shotgun (WGS) entry which is preliminary data.</text>
</comment>
<organism evidence="8 9">
    <name type="scientific">Paludibacterium paludis</name>
    <dbReference type="NCBI Taxonomy" id="1225769"/>
    <lineage>
        <taxon>Bacteria</taxon>
        <taxon>Pseudomonadati</taxon>
        <taxon>Pseudomonadota</taxon>
        <taxon>Betaproteobacteria</taxon>
        <taxon>Neisseriales</taxon>
        <taxon>Chromobacteriaceae</taxon>
        <taxon>Paludibacterium</taxon>
    </lineage>
</organism>
<dbReference type="Pfam" id="PF07690">
    <property type="entry name" value="MFS_1"/>
    <property type="match status" value="1"/>
</dbReference>
<dbReference type="InterPro" id="IPR020846">
    <property type="entry name" value="MFS_dom"/>
</dbReference>
<accession>A0A918P4R4</accession>
<evidence type="ECO:0000259" key="7">
    <source>
        <dbReference type="PROSITE" id="PS50850"/>
    </source>
</evidence>
<dbReference type="SUPFAM" id="SSF103473">
    <property type="entry name" value="MFS general substrate transporter"/>
    <property type="match status" value="1"/>
</dbReference>
<feature type="transmembrane region" description="Helical" evidence="6">
    <location>
        <begin position="277"/>
        <end position="300"/>
    </location>
</feature>
<evidence type="ECO:0000313" key="9">
    <source>
        <dbReference type="Proteomes" id="UP000645257"/>
    </source>
</evidence>
<feature type="transmembrane region" description="Helical" evidence="6">
    <location>
        <begin position="148"/>
        <end position="169"/>
    </location>
</feature>